<reference evidence="1 2" key="1">
    <citation type="submission" date="2019-08" db="EMBL/GenBank/DDBJ databases">
        <title>Draft genome sequences of two oriental melons (Cucumis melo L. var makuwa).</title>
        <authorList>
            <person name="Kwon S.-Y."/>
        </authorList>
    </citation>
    <scope>NUCLEOTIDE SEQUENCE [LARGE SCALE GENOMIC DNA]</scope>
    <source>
        <strain evidence="2">cv. Chang Bougi</strain>
        <tissue evidence="1">Leaf</tissue>
    </source>
</reference>
<evidence type="ECO:0000313" key="2">
    <source>
        <dbReference type="Proteomes" id="UP000321947"/>
    </source>
</evidence>
<name>A0A5D3BB78_CUCMM</name>
<sequence length="171" mass="18767">MTSIAGAMSKANLQAVMETVVNNASDHNKQDEPEDIANLSNSSANAISEDCFWSRILIASSKFNETRMLGQLIEGKPRTGVLPTHKYVGENAKYVGKGYPDVQNGVGKNVGRNASREAFPTPYQISFGKAFPDAGRCVGITASGKPYSRCRLCRRISRRRKNLFSDVFFPT</sequence>
<gene>
    <name evidence="1" type="ORF">E5676_scaffold23G00200</name>
</gene>
<dbReference type="EMBL" id="SSTD01019038">
    <property type="protein sequence ID" value="TYJ97090.1"/>
    <property type="molecule type" value="Genomic_DNA"/>
</dbReference>
<comment type="caution">
    <text evidence="1">The sequence shown here is derived from an EMBL/GenBank/DDBJ whole genome shotgun (WGS) entry which is preliminary data.</text>
</comment>
<evidence type="ECO:0000313" key="1">
    <source>
        <dbReference type="EMBL" id="TYJ97090.1"/>
    </source>
</evidence>
<proteinExistence type="predicted"/>
<dbReference type="Proteomes" id="UP000321947">
    <property type="component" value="Unassembled WGS sequence"/>
</dbReference>
<dbReference type="AlphaFoldDB" id="A0A5D3BB78"/>
<organism evidence="1 2">
    <name type="scientific">Cucumis melo var. makuwa</name>
    <name type="common">Oriental melon</name>
    <dbReference type="NCBI Taxonomy" id="1194695"/>
    <lineage>
        <taxon>Eukaryota</taxon>
        <taxon>Viridiplantae</taxon>
        <taxon>Streptophyta</taxon>
        <taxon>Embryophyta</taxon>
        <taxon>Tracheophyta</taxon>
        <taxon>Spermatophyta</taxon>
        <taxon>Magnoliopsida</taxon>
        <taxon>eudicotyledons</taxon>
        <taxon>Gunneridae</taxon>
        <taxon>Pentapetalae</taxon>
        <taxon>rosids</taxon>
        <taxon>fabids</taxon>
        <taxon>Cucurbitales</taxon>
        <taxon>Cucurbitaceae</taxon>
        <taxon>Benincaseae</taxon>
        <taxon>Cucumis</taxon>
    </lineage>
</organism>
<protein>
    <submittedName>
        <fullName evidence="1">Uncharacterized protein</fullName>
    </submittedName>
</protein>
<accession>A0A5D3BB78</accession>